<feature type="compositionally biased region" description="Basic and acidic residues" evidence="2">
    <location>
        <begin position="368"/>
        <end position="377"/>
    </location>
</feature>
<feature type="compositionally biased region" description="Polar residues" evidence="2">
    <location>
        <begin position="592"/>
        <end position="605"/>
    </location>
</feature>
<proteinExistence type="predicted"/>
<feature type="compositionally biased region" description="Basic and acidic residues" evidence="2">
    <location>
        <begin position="212"/>
        <end position="222"/>
    </location>
</feature>
<feature type="compositionally biased region" description="Low complexity" evidence="2">
    <location>
        <begin position="478"/>
        <end position="489"/>
    </location>
</feature>
<feature type="compositionally biased region" description="Polar residues" evidence="2">
    <location>
        <begin position="332"/>
        <end position="346"/>
    </location>
</feature>
<feature type="compositionally biased region" description="Basic and acidic residues" evidence="2">
    <location>
        <begin position="512"/>
        <end position="522"/>
    </location>
</feature>
<sequence>MPSNLLKLSSSSMESEFHNRNNFERSESFDSQGSHHSRSRSFNMDDENLKYLTNEEKNALLFFEETLDAFEDDIEEPPISLNSSTSYYSSKSTEDSHSDSDDIIDLVQTGHNHGGVSLGMMPIHRSMQTYPTSLHSEEYTGSVPTTRLSDVTDSPSAPVTIPVSPSYREKNHFTEPPVDYPKFLGAVPTPVIIAQKISEKKAENVHLSSMSPKEEKSPEPKRSVATSPVNEGHFVFPGAPNGKLNRFPNNINVKLGGKQYNKTIAKAAVNIQERKAQVLANLHGPAFFADEIDGKNGEQLTRRTSFRDVASEQARYEALTKLGLVKETPVQTNIQTSSTCTSPVSNETKRLPSKEQDNMSVQHSPKVLAEESSRRLSNDQISTNVQYSPKVISPESTQKFSHEYYSSNSQNSSKFPSAETKKIPSKEQDNLSVQHSPKVFAEESSRRLSNEQISTNVQYSPKVFSPESTQKFSHEYYSSNSQNSLKFSSTETKKVPSKEQDNFSGQPSPKVLTEESSRRLSNEQESISNILRNEPSPFIPLGKTVVFNGERTAGPIDKSKRHSSVHVSHEQNPPNTNNEVRRTYSMPRPTGFRSQGITVQFSGRSSSDETRKDALRKLGLLKGQSGQ</sequence>
<accession>A0AAV3B6Z6</accession>
<feature type="compositionally biased region" description="Basic and acidic residues" evidence="2">
    <location>
        <begin position="440"/>
        <end position="449"/>
    </location>
</feature>
<evidence type="ECO:0000313" key="3">
    <source>
        <dbReference type="EMBL" id="DBA31387.1"/>
    </source>
</evidence>
<feature type="compositionally biased region" description="Low complexity" evidence="2">
    <location>
        <begin position="1"/>
        <end position="14"/>
    </location>
</feature>
<feature type="compositionally biased region" description="Basic and acidic residues" evidence="2">
    <location>
        <begin position="15"/>
        <end position="28"/>
    </location>
</feature>
<evidence type="ECO:0000256" key="1">
    <source>
        <dbReference type="ARBA" id="ARBA00022553"/>
    </source>
</evidence>
<feature type="region of interest" description="Disordered" evidence="2">
    <location>
        <begin position="555"/>
        <end position="611"/>
    </location>
</feature>
<feature type="region of interest" description="Disordered" evidence="2">
    <location>
        <begin position="1"/>
        <end position="46"/>
    </location>
</feature>
<feature type="compositionally biased region" description="Basic and acidic residues" evidence="2">
    <location>
        <begin position="419"/>
        <end position="429"/>
    </location>
</feature>
<feature type="compositionally biased region" description="Basic and acidic residues" evidence="2">
    <location>
        <begin position="347"/>
        <end position="357"/>
    </location>
</feature>
<dbReference type="AlphaFoldDB" id="A0AAV3B6Z6"/>
<dbReference type="Proteomes" id="UP001181693">
    <property type="component" value="Unassembled WGS sequence"/>
</dbReference>
<feature type="compositionally biased region" description="Polar residues" evidence="2">
    <location>
        <begin position="378"/>
        <end position="387"/>
    </location>
</feature>
<comment type="caution">
    <text evidence="3">The sequence shown here is derived from an EMBL/GenBank/DDBJ whole genome shotgun (WGS) entry which is preliminary data.</text>
</comment>
<evidence type="ECO:0008006" key="5">
    <source>
        <dbReference type="Google" id="ProtNLM"/>
    </source>
</evidence>
<protein>
    <recommendedName>
        <fullName evidence="5">Proline and serine-rich protein 2</fullName>
    </recommendedName>
</protein>
<dbReference type="EMBL" id="DYDO01000002">
    <property type="protein sequence ID" value="DBA31387.1"/>
    <property type="molecule type" value="Genomic_DNA"/>
</dbReference>
<feature type="compositionally biased region" description="Low complexity" evidence="2">
    <location>
        <begin position="404"/>
        <end position="413"/>
    </location>
</feature>
<organism evidence="3 4">
    <name type="scientific">Pyxicephalus adspersus</name>
    <name type="common">African bullfrog</name>
    <dbReference type="NCBI Taxonomy" id="30357"/>
    <lineage>
        <taxon>Eukaryota</taxon>
        <taxon>Metazoa</taxon>
        <taxon>Chordata</taxon>
        <taxon>Craniata</taxon>
        <taxon>Vertebrata</taxon>
        <taxon>Euteleostomi</taxon>
        <taxon>Amphibia</taxon>
        <taxon>Batrachia</taxon>
        <taxon>Anura</taxon>
        <taxon>Neobatrachia</taxon>
        <taxon>Ranoidea</taxon>
        <taxon>Pyxicephalidae</taxon>
        <taxon>Pyxicephalinae</taxon>
        <taxon>Pyxicephalus</taxon>
    </lineage>
</organism>
<feature type="region of interest" description="Disordered" evidence="2">
    <location>
        <begin position="203"/>
        <end position="241"/>
    </location>
</feature>
<feature type="compositionally biased region" description="Basic and acidic residues" evidence="2">
    <location>
        <begin position="491"/>
        <end position="501"/>
    </location>
</feature>
<dbReference type="PANTHER" id="PTHR16095">
    <property type="entry name" value="TRANSMEMBRANE PROTEIN 143 FAMILY MEMBER"/>
    <property type="match status" value="1"/>
</dbReference>
<reference evidence="3" key="1">
    <citation type="thesis" date="2020" institute="ProQuest LLC" country="789 East Eisenhower Parkway, Ann Arbor, MI, USA">
        <title>Comparative Genomics and Chromosome Evolution.</title>
        <authorList>
            <person name="Mudd A.B."/>
        </authorList>
    </citation>
    <scope>NUCLEOTIDE SEQUENCE</scope>
    <source>
        <strain evidence="3">1538</strain>
        <tissue evidence="3">Blood</tissue>
    </source>
</reference>
<evidence type="ECO:0000313" key="4">
    <source>
        <dbReference type="Proteomes" id="UP001181693"/>
    </source>
</evidence>
<dbReference type="PANTHER" id="PTHR16095:SF9">
    <property type="entry name" value="PROLINE AND SERINE-RICH PROTEIN 2"/>
    <property type="match status" value="1"/>
</dbReference>
<feature type="region of interest" description="Disordered" evidence="2">
    <location>
        <begin position="476"/>
        <end position="529"/>
    </location>
</feature>
<evidence type="ECO:0000256" key="2">
    <source>
        <dbReference type="SAM" id="MobiDB-lite"/>
    </source>
</evidence>
<gene>
    <name evidence="3" type="ORF">GDO54_007248</name>
</gene>
<name>A0AAV3B6Z6_PYXAD</name>
<keyword evidence="4" id="KW-1185">Reference proteome</keyword>
<feature type="region of interest" description="Disordered" evidence="2">
    <location>
        <begin position="75"/>
        <end position="100"/>
    </location>
</feature>
<feature type="region of interest" description="Disordered" evidence="2">
    <location>
        <begin position="332"/>
        <end position="454"/>
    </location>
</feature>
<keyword evidence="1" id="KW-0597">Phosphoprotein</keyword>